<feature type="binding site" evidence="5">
    <location>
        <position position="64"/>
    </location>
    <ligand>
        <name>a divalent metal cation</name>
        <dbReference type="ChEBI" id="CHEBI:60240"/>
        <label>2</label>
    </ligand>
</feature>
<feature type="binding site" evidence="5">
    <location>
        <position position="63"/>
    </location>
    <ligand>
        <name>a divalent metal cation</name>
        <dbReference type="ChEBI" id="CHEBI:60240"/>
        <label>1</label>
    </ligand>
</feature>
<evidence type="ECO:0000256" key="4">
    <source>
        <dbReference type="ARBA" id="ARBA00022723"/>
    </source>
</evidence>
<gene>
    <name evidence="6" type="ORF">FJM67_07850</name>
</gene>
<dbReference type="FunFam" id="3.40.1390.30:FF:000001">
    <property type="entry name" value="GTP cyclohydrolase 1 type 2"/>
    <property type="match status" value="1"/>
</dbReference>
<dbReference type="NCBIfam" id="TIGR00486">
    <property type="entry name" value="YbgI_SA1388"/>
    <property type="match status" value="1"/>
</dbReference>
<feature type="binding site" evidence="5">
    <location>
        <position position="224"/>
    </location>
    <ligand>
        <name>a divalent metal cation</name>
        <dbReference type="ChEBI" id="CHEBI:60240"/>
        <label>1</label>
    </ligand>
</feature>
<feature type="binding site" evidence="5">
    <location>
        <position position="101"/>
    </location>
    <ligand>
        <name>a divalent metal cation</name>
        <dbReference type="ChEBI" id="CHEBI:60240"/>
        <label>1</label>
    </ligand>
</feature>
<keyword evidence="4 5" id="KW-0479">Metal-binding</keyword>
<organism evidence="6 7">
    <name type="scientific">Maribrevibacterium harenarium</name>
    <dbReference type="NCBI Taxonomy" id="2589817"/>
    <lineage>
        <taxon>Bacteria</taxon>
        <taxon>Pseudomonadati</taxon>
        <taxon>Pseudomonadota</taxon>
        <taxon>Gammaproteobacteria</taxon>
        <taxon>Oceanospirillales</taxon>
        <taxon>Oceanospirillaceae</taxon>
        <taxon>Maribrevibacterium</taxon>
    </lineage>
</organism>
<evidence type="ECO:0000313" key="7">
    <source>
        <dbReference type="Proteomes" id="UP000315901"/>
    </source>
</evidence>
<dbReference type="Proteomes" id="UP000315901">
    <property type="component" value="Unassembled WGS sequence"/>
</dbReference>
<dbReference type="InterPro" id="IPR036069">
    <property type="entry name" value="DUF34/NIF3_sf"/>
</dbReference>
<evidence type="ECO:0000256" key="1">
    <source>
        <dbReference type="ARBA" id="ARBA00006964"/>
    </source>
</evidence>
<proteinExistence type="inferred from homology"/>
<dbReference type="InterPro" id="IPR002678">
    <property type="entry name" value="DUF34/NIF3"/>
</dbReference>
<evidence type="ECO:0000256" key="2">
    <source>
        <dbReference type="ARBA" id="ARBA00011643"/>
    </source>
</evidence>
<comment type="caution">
    <text evidence="6">The sequence shown here is derived from an EMBL/GenBank/DDBJ whole genome shotgun (WGS) entry which is preliminary data.</text>
</comment>
<keyword evidence="7" id="KW-1185">Reference proteome</keyword>
<accession>A0A501WRF8</accession>
<comment type="similarity">
    <text evidence="1">Belongs to the GTP cyclohydrolase I type 2/NIF3 family.</text>
</comment>
<evidence type="ECO:0000313" key="6">
    <source>
        <dbReference type="EMBL" id="TPE52343.1"/>
    </source>
</evidence>
<evidence type="ECO:0000256" key="5">
    <source>
        <dbReference type="PIRSR" id="PIRSR602678-1"/>
    </source>
</evidence>
<reference evidence="6 7" key="1">
    <citation type="submission" date="2019-06" db="EMBL/GenBank/DDBJ databases">
        <title>A novel bacterium of genus Marinomonas, isolated from coastal sand.</title>
        <authorList>
            <person name="Huang H."/>
            <person name="Mo K."/>
            <person name="Hu Y."/>
        </authorList>
    </citation>
    <scope>NUCLEOTIDE SEQUENCE [LARGE SCALE GENOMIC DNA]</scope>
    <source>
        <strain evidence="6 7">HB171799</strain>
    </source>
</reference>
<dbReference type="SUPFAM" id="SSF102705">
    <property type="entry name" value="NIF3 (NGG1p interacting factor 3)-like"/>
    <property type="match status" value="1"/>
</dbReference>
<dbReference type="PANTHER" id="PTHR13799:SF14">
    <property type="entry name" value="GTP CYCLOHYDROLASE 1 TYPE 2 HOMOLOG"/>
    <property type="match status" value="1"/>
</dbReference>
<protein>
    <recommendedName>
        <fullName evidence="3">GTP cyclohydrolase 1 type 2 homolog</fullName>
    </recommendedName>
</protein>
<evidence type="ECO:0000256" key="3">
    <source>
        <dbReference type="ARBA" id="ARBA00022112"/>
    </source>
</evidence>
<dbReference type="Pfam" id="PF01784">
    <property type="entry name" value="DUF34_NIF3"/>
    <property type="match status" value="1"/>
</dbReference>
<sequence>MQRQELTSLLSGLYEPQKFRDYAPNGLQVEGKQDIVKIVTGVTASEALIDRAIAEKADAIIVHHGYFWKGESEVITGMKYRRIAKLIRNDINLYGYHLPMDAHPQLGNNVQLALALGLEGLAPLESGKELDESIGVVGSLPGSVATMDFIEKVATVVDRQVLAEVVIPTVQRVALCTGGAQGYIHKAIAIGADLFITGEVSEQTIHVAREESISFCAAGHHATECFGPRALAEYLNRLEGIDALFVDVPNPA</sequence>
<dbReference type="PANTHER" id="PTHR13799">
    <property type="entry name" value="NGG1 INTERACTING FACTOR 3"/>
    <property type="match status" value="1"/>
</dbReference>
<name>A0A501WRF8_9GAMM</name>
<dbReference type="RefSeq" id="WP_140588244.1">
    <property type="nucleotide sequence ID" value="NZ_VFRR01000012.1"/>
</dbReference>
<feature type="binding site" evidence="5">
    <location>
        <position position="220"/>
    </location>
    <ligand>
        <name>a divalent metal cation</name>
        <dbReference type="ChEBI" id="CHEBI:60240"/>
        <label>1</label>
    </ligand>
</feature>
<dbReference type="EMBL" id="VFRR01000012">
    <property type="protein sequence ID" value="TPE52343.1"/>
    <property type="molecule type" value="Genomic_DNA"/>
</dbReference>
<dbReference type="GO" id="GO:0005737">
    <property type="term" value="C:cytoplasm"/>
    <property type="evidence" value="ECO:0007669"/>
    <property type="project" value="TreeGrafter"/>
</dbReference>
<dbReference type="OrthoDB" id="9800881at2"/>
<dbReference type="AlphaFoldDB" id="A0A501WRF8"/>
<dbReference type="Gene3D" id="3.40.1390.30">
    <property type="entry name" value="NIF3 (NGG1p interacting factor 3)-like"/>
    <property type="match status" value="2"/>
</dbReference>
<dbReference type="GO" id="GO:0046872">
    <property type="term" value="F:metal ion binding"/>
    <property type="evidence" value="ECO:0007669"/>
    <property type="project" value="UniProtKB-KW"/>
</dbReference>
<comment type="subunit">
    <text evidence="2">Homohexamer.</text>
</comment>